<dbReference type="GO" id="GO:0009252">
    <property type="term" value="P:peptidoglycan biosynthetic process"/>
    <property type="evidence" value="ECO:0007669"/>
    <property type="project" value="UniProtKB-UniRule"/>
</dbReference>
<dbReference type="Gene3D" id="3.30.43.10">
    <property type="entry name" value="Uridine Diphospho-n-acetylenolpyruvylglucosamine Reductase, domain 2"/>
    <property type="match status" value="1"/>
</dbReference>
<evidence type="ECO:0000256" key="6">
    <source>
        <dbReference type="ARBA" id="ARBA00022618"/>
    </source>
</evidence>
<keyword evidence="13 16" id="KW-0131">Cell cycle</keyword>
<gene>
    <name evidence="16 18" type="primary">murB</name>
    <name evidence="18" type="ORF">H5S09_10460</name>
</gene>
<dbReference type="InterPro" id="IPR036318">
    <property type="entry name" value="FAD-bd_PCMH-like_sf"/>
</dbReference>
<comment type="cofactor">
    <cofactor evidence="1 16">
        <name>FAD</name>
        <dbReference type="ChEBI" id="CHEBI:57692"/>
    </cofactor>
</comment>
<dbReference type="GO" id="GO:0008360">
    <property type="term" value="P:regulation of cell shape"/>
    <property type="evidence" value="ECO:0007669"/>
    <property type="project" value="UniProtKB-KW"/>
</dbReference>
<evidence type="ECO:0000256" key="8">
    <source>
        <dbReference type="ARBA" id="ARBA00022827"/>
    </source>
</evidence>
<dbReference type="EMBL" id="JACIVA010000060">
    <property type="protein sequence ID" value="MBB1098347.1"/>
    <property type="molecule type" value="Genomic_DNA"/>
</dbReference>
<evidence type="ECO:0000256" key="1">
    <source>
        <dbReference type="ARBA" id="ARBA00001974"/>
    </source>
</evidence>
<evidence type="ECO:0000256" key="9">
    <source>
        <dbReference type="ARBA" id="ARBA00022857"/>
    </source>
</evidence>
<keyword evidence="12 16" id="KW-0560">Oxidoreductase</keyword>
<keyword evidence="6 16" id="KW-0132">Cell division</keyword>
<dbReference type="UniPathway" id="UPA00219"/>
<evidence type="ECO:0000256" key="5">
    <source>
        <dbReference type="ARBA" id="ARBA00022490"/>
    </source>
</evidence>
<comment type="pathway">
    <text evidence="4 16">Cell wall biogenesis; peptidoglycan biosynthesis.</text>
</comment>
<evidence type="ECO:0000256" key="7">
    <source>
        <dbReference type="ARBA" id="ARBA00022630"/>
    </source>
</evidence>
<feature type="active site" description="Proton donor" evidence="16">
    <location>
        <position position="220"/>
    </location>
</feature>
<comment type="similarity">
    <text evidence="16">Belongs to the MurB family.</text>
</comment>
<dbReference type="InterPro" id="IPR016166">
    <property type="entry name" value="FAD-bd_PCMH"/>
</dbReference>
<dbReference type="HAMAP" id="MF_00037">
    <property type="entry name" value="MurB"/>
    <property type="match status" value="1"/>
</dbReference>
<dbReference type="PANTHER" id="PTHR21071">
    <property type="entry name" value="UDP-N-ACETYLENOLPYRUVOYLGLUCOSAMINE REDUCTASE"/>
    <property type="match status" value="1"/>
</dbReference>
<keyword evidence="14 16" id="KW-0961">Cell wall biogenesis/degradation</keyword>
<keyword evidence="11 16" id="KW-0573">Peptidoglycan synthesis</keyword>
<dbReference type="InterPro" id="IPR016169">
    <property type="entry name" value="FAD-bd_PCMH_sub2"/>
</dbReference>
<comment type="caution">
    <text evidence="18">The sequence shown here is derived from an EMBL/GenBank/DDBJ whole genome shotgun (WGS) entry which is preliminary data.</text>
</comment>
<comment type="subcellular location">
    <subcellularLocation>
        <location evidence="3 16">Cytoplasm</location>
    </subcellularLocation>
</comment>
<name>A0A7W3UMM6_9LACO</name>
<dbReference type="PROSITE" id="PS51387">
    <property type="entry name" value="FAD_PCMH"/>
    <property type="match status" value="1"/>
</dbReference>
<keyword evidence="7 16" id="KW-0285">Flavoprotein</keyword>
<keyword evidence="5 16" id="KW-0963">Cytoplasm</keyword>
<evidence type="ECO:0000256" key="4">
    <source>
        <dbReference type="ARBA" id="ARBA00004752"/>
    </source>
</evidence>
<dbReference type="InterPro" id="IPR003170">
    <property type="entry name" value="MurB"/>
</dbReference>
<keyword evidence="8 16" id="KW-0274">FAD</keyword>
<evidence type="ECO:0000256" key="10">
    <source>
        <dbReference type="ARBA" id="ARBA00022960"/>
    </source>
</evidence>
<keyword evidence="19" id="KW-1185">Reference proteome</keyword>
<dbReference type="Gene3D" id="3.90.78.10">
    <property type="entry name" value="UDP-N-acetylenolpyruvoylglucosamine reductase, C-terminal domain"/>
    <property type="match status" value="1"/>
</dbReference>
<reference evidence="18 19" key="1">
    <citation type="submission" date="2020-07" db="EMBL/GenBank/DDBJ databases">
        <title>Description of Limosilactobacillus balticus sp. nov., Limosilactobacillus agrestis sp. nov., Limosilactobacillus albertensis sp. nov., Limosilactobacillus rudii sp. nov., Limosilactobacillus fastidiosus sp. nov., five novel Limosilactobacillus species isolated from the vertebrate gastrointestinal tract, and proposal of 6 subspecies of Limosilactobacillus reuteri adapted to the gastrointestinal tract of specific vertebrate hosts.</title>
        <authorList>
            <person name="Li F."/>
            <person name="Cheng C."/>
            <person name="Zheng J."/>
            <person name="Quevedo R.M."/>
            <person name="Li J."/>
            <person name="Roos S."/>
            <person name="Gaenzle M.G."/>
            <person name="Walter J."/>
        </authorList>
    </citation>
    <scope>NUCLEOTIDE SEQUENCE [LARGE SCALE GENOMIC DNA]</scope>
    <source>
        <strain evidence="18 19">STM2_1</strain>
    </source>
</reference>
<sequence length="298" mass="32564">MANLMNEFPDIEIKQDEPLMNYTYTHTGGPADWLAFPETVDQVKQLVDYVRDHDMSLTVLGNASNLIVGDGGIDDLTIILTRLNKIEVHDNKVTAQAGASYIDTTRMARDNNLTGLEFAAGIPGSIGGAIFMNAGAYGGETKNVVTDATVMLPDGTIEHLSNKELDFGYRHSSIQENKGVVLDATFTLEPGDYDEIKAKMDDLNERREAKQPLDLPSCGSVFKRPEGYYAGKLIHDAGLQGYTSGGAQVSTKHAGFIVNIDHGTAADYVNVIRHVQKTVKEKFGVDLETEVRIIGRQD</sequence>
<dbReference type="GO" id="GO:0051301">
    <property type="term" value="P:cell division"/>
    <property type="evidence" value="ECO:0007669"/>
    <property type="project" value="UniProtKB-KW"/>
</dbReference>
<dbReference type="NCBIfam" id="TIGR00179">
    <property type="entry name" value="murB"/>
    <property type="match status" value="1"/>
</dbReference>
<dbReference type="Proteomes" id="UP000517106">
    <property type="component" value="Unassembled WGS sequence"/>
</dbReference>
<proteinExistence type="inferred from homology"/>
<feature type="domain" description="FAD-binding PCMH-type" evidence="17">
    <location>
        <begin position="26"/>
        <end position="191"/>
    </location>
</feature>
<dbReference type="GO" id="GO:0071555">
    <property type="term" value="P:cell wall organization"/>
    <property type="evidence" value="ECO:0007669"/>
    <property type="project" value="UniProtKB-KW"/>
</dbReference>
<dbReference type="RefSeq" id="WP_182597058.1">
    <property type="nucleotide sequence ID" value="NZ_JACIVA010000060.1"/>
</dbReference>
<evidence type="ECO:0000259" key="17">
    <source>
        <dbReference type="PROSITE" id="PS51387"/>
    </source>
</evidence>
<keyword evidence="10 16" id="KW-0133">Cell shape</keyword>
<comment type="function">
    <text evidence="2 16">Cell wall formation.</text>
</comment>
<organism evidence="18 19">
    <name type="scientific">Limosilactobacillus rudii</name>
    <dbReference type="NCBI Taxonomy" id="2759755"/>
    <lineage>
        <taxon>Bacteria</taxon>
        <taxon>Bacillati</taxon>
        <taxon>Bacillota</taxon>
        <taxon>Bacilli</taxon>
        <taxon>Lactobacillales</taxon>
        <taxon>Lactobacillaceae</taxon>
        <taxon>Limosilactobacillus</taxon>
    </lineage>
</organism>
<evidence type="ECO:0000256" key="11">
    <source>
        <dbReference type="ARBA" id="ARBA00022984"/>
    </source>
</evidence>
<comment type="catalytic activity">
    <reaction evidence="15 16">
        <text>UDP-N-acetyl-alpha-D-muramate + NADP(+) = UDP-N-acetyl-3-O-(1-carboxyvinyl)-alpha-D-glucosamine + NADPH + H(+)</text>
        <dbReference type="Rhea" id="RHEA:12248"/>
        <dbReference type="ChEBI" id="CHEBI:15378"/>
        <dbReference type="ChEBI" id="CHEBI:57783"/>
        <dbReference type="ChEBI" id="CHEBI:58349"/>
        <dbReference type="ChEBI" id="CHEBI:68483"/>
        <dbReference type="ChEBI" id="CHEBI:70757"/>
        <dbReference type="EC" id="1.3.1.98"/>
    </reaction>
</comment>
<dbReference type="InterPro" id="IPR011601">
    <property type="entry name" value="MurB_C"/>
</dbReference>
<dbReference type="SUPFAM" id="SSF56176">
    <property type="entry name" value="FAD-binding/transporter-associated domain-like"/>
    <property type="match status" value="1"/>
</dbReference>
<evidence type="ECO:0000256" key="3">
    <source>
        <dbReference type="ARBA" id="ARBA00004496"/>
    </source>
</evidence>
<dbReference type="Pfam" id="PF02873">
    <property type="entry name" value="MurB_C"/>
    <property type="match status" value="1"/>
</dbReference>
<evidence type="ECO:0000313" key="18">
    <source>
        <dbReference type="EMBL" id="MBB1098347.1"/>
    </source>
</evidence>
<keyword evidence="9 16" id="KW-0521">NADP</keyword>
<evidence type="ECO:0000256" key="16">
    <source>
        <dbReference type="HAMAP-Rule" id="MF_00037"/>
    </source>
</evidence>
<evidence type="ECO:0000256" key="14">
    <source>
        <dbReference type="ARBA" id="ARBA00023316"/>
    </source>
</evidence>
<dbReference type="PANTHER" id="PTHR21071:SF4">
    <property type="entry name" value="UDP-N-ACETYLENOLPYRUVOYLGLUCOSAMINE REDUCTASE"/>
    <property type="match status" value="1"/>
</dbReference>
<dbReference type="Gene3D" id="3.30.465.10">
    <property type="match status" value="1"/>
</dbReference>
<dbReference type="InterPro" id="IPR036635">
    <property type="entry name" value="MurB_C_sf"/>
</dbReference>
<feature type="active site" evidence="16">
    <location>
        <position position="290"/>
    </location>
</feature>
<dbReference type="AlphaFoldDB" id="A0A7W3UMM6"/>
<dbReference type="GO" id="GO:0008762">
    <property type="term" value="F:UDP-N-acetylmuramate dehydrogenase activity"/>
    <property type="evidence" value="ECO:0007669"/>
    <property type="project" value="UniProtKB-UniRule"/>
</dbReference>
<evidence type="ECO:0000256" key="2">
    <source>
        <dbReference type="ARBA" id="ARBA00003921"/>
    </source>
</evidence>
<dbReference type="SUPFAM" id="SSF56194">
    <property type="entry name" value="Uridine diphospho-N-Acetylenolpyruvylglucosamine reductase, MurB, C-terminal domain"/>
    <property type="match status" value="1"/>
</dbReference>
<evidence type="ECO:0000313" key="19">
    <source>
        <dbReference type="Proteomes" id="UP000517106"/>
    </source>
</evidence>
<dbReference type="NCBIfam" id="NF010480">
    <property type="entry name" value="PRK13905.1"/>
    <property type="match status" value="1"/>
</dbReference>
<feature type="active site" evidence="16">
    <location>
        <position position="170"/>
    </location>
</feature>
<protein>
    <recommendedName>
        <fullName evidence="16">UDP-N-acetylenolpyruvoylglucosamine reductase</fullName>
        <ecNumber evidence="16">1.3.1.98</ecNumber>
    </recommendedName>
    <alternativeName>
        <fullName evidence="16">UDP-N-acetylmuramate dehydrogenase</fullName>
    </alternativeName>
</protein>
<dbReference type="GO" id="GO:0005829">
    <property type="term" value="C:cytosol"/>
    <property type="evidence" value="ECO:0007669"/>
    <property type="project" value="TreeGrafter"/>
</dbReference>
<dbReference type="Pfam" id="PF01565">
    <property type="entry name" value="FAD_binding_4"/>
    <property type="match status" value="1"/>
</dbReference>
<evidence type="ECO:0000256" key="12">
    <source>
        <dbReference type="ARBA" id="ARBA00023002"/>
    </source>
</evidence>
<evidence type="ECO:0000256" key="13">
    <source>
        <dbReference type="ARBA" id="ARBA00023306"/>
    </source>
</evidence>
<dbReference type="InterPro" id="IPR016167">
    <property type="entry name" value="FAD-bd_PCMH_sub1"/>
</dbReference>
<dbReference type="EC" id="1.3.1.98" evidence="16"/>
<accession>A0A7W3UMM6</accession>
<dbReference type="GO" id="GO:0071949">
    <property type="term" value="F:FAD binding"/>
    <property type="evidence" value="ECO:0007669"/>
    <property type="project" value="InterPro"/>
</dbReference>
<evidence type="ECO:0000256" key="15">
    <source>
        <dbReference type="ARBA" id="ARBA00048914"/>
    </source>
</evidence>
<dbReference type="InterPro" id="IPR006094">
    <property type="entry name" value="Oxid_FAD_bind_N"/>
</dbReference>